<keyword evidence="3" id="KW-0862">Zinc</keyword>
<dbReference type="Gene3D" id="6.10.140.2220">
    <property type="match status" value="1"/>
</dbReference>
<dbReference type="SMART" id="SM00671">
    <property type="entry name" value="SEL1"/>
    <property type="match status" value="3"/>
</dbReference>
<dbReference type="InterPro" id="IPR006597">
    <property type="entry name" value="Sel1-like"/>
</dbReference>
<dbReference type="InterPro" id="IPR002893">
    <property type="entry name" value="Znf_MYND"/>
</dbReference>
<dbReference type="eggNOG" id="ENOG502SC8I">
    <property type="taxonomic scope" value="Eukaryota"/>
</dbReference>
<dbReference type="AlphaFoldDB" id="K0TQ45"/>
<dbReference type="PANTHER" id="PTHR45011:SF1">
    <property type="entry name" value="DAP3-BINDING CELL DEATH ENHANCER 1"/>
    <property type="match status" value="1"/>
</dbReference>
<sequence>MSGISIEDCCANCGKELRDSSKLENCTAGRPFKYCSVDCQNVHLEQHKTACEKRAAELHDERLYSLGHERPEEDFCPICTLPIPLPMARHSGARSCCIKLVCHGCTCAASARGMLNCPFCRASVDGDEHAMLAQKRVDAKDPAAVEWLARRYFFGEVWLEKDASRAVELWTEAAELGSIEAHYNLGNRYWNGEGVSQDRVKAVRHLEVAAMKGNMAARCNLGDSERLYGNYERAVLHYLIAAKQGDTSALENIRDIFMGGVATKEQYAEALKGYQASVEEMKSPDRDWANKICDIAYQEIEDRRRRERLQI</sequence>
<dbReference type="PANTHER" id="PTHR45011">
    <property type="entry name" value="DAP3-BINDING CELL DEATH ENHANCER 1"/>
    <property type="match status" value="1"/>
</dbReference>
<dbReference type="InterPro" id="IPR052748">
    <property type="entry name" value="ISR_Activator"/>
</dbReference>
<dbReference type="Gene3D" id="1.25.40.10">
    <property type="entry name" value="Tetratricopeptide repeat domain"/>
    <property type="match status" value="1"/>
</dbReference>
<keyword evidence="1" id="KW-0479">Metal-binding</keyword>
<evidence type="ECO:0000259" key="5">
    <source>
        <dbReference type="PROSITE" id="PS50865"/>
    </source>
</evidence>
<accession>K0TQ45</accession>
<evidence type="ECO:0000313" key="7">
    <source>
        <dbReference type="Proteomes" id="UP000266841"/>
    </source>
</evidence>
<dbReference type="SUPFAM" id="SSF144232">
    <property type="entry name" value="HIT/MYND zinc finger-like"/>
    <property type="match status" value="1"/>
</dbReference>
<protein>
    <recommendedName>
        <fullName evidence="5">MYND-type domain-containing protein</fullName>
    </recommendedName>
</protein>
<feature type="domain" description="MYND-type" evidence="5">
    <location>
        <begin position="10"/>
        <end position="51"/>
    </location>
</feature>
<dbReference type="OrthoDB" id="423970at2759"/>
<dbReference type="EMBL" id="AGNL01002950">
    <property type="protein sequence ID" value="EJK75407.1"/>
    <property type="molecule type" value="Genomic_DNA"/>
</dbReference>
<dbReference type="GO" id="GO:0008270">
    <property type="term" value="F:zinc ion binding"/>
    <property type="evidence" value="ECO:0007669"/>
    <property type="project" value="UniProtKB-KW"/>
</dbReference>
<keyword evidence="2 4" id="KW-0863">Zinc-finger</keyword>
<dbReference type="Pfam" id="PF01753">
    <property type="entry name" value="zf-MYND"/>
    <property type="match status" value="1"/>
</dbReference>
<reference evidence="6 7" key="1">
    <citation type="journal article" date="2012" name="Genome Biol.">
        <title>Genome and low-iron response of an oceanic diatom adapted to chronic iron limitation.</title>
        <authorList>
            <person name="Lommer M."/>
            <person name="Specht M."/>
            <person name="Roy A.S."/>
            <person name="Kraemer L."/>
            <person name="Andreson R."/>
            <person name="Gutowska M.A."/>
            <person name="Wolf J."/>
            <person name="Bergner S.V."/>
            <person name="Schilhabel M.B."/>
            <person name="Klostermeier U.C."/>
            <person name="Beiko R.G."/>
            <person name="Rosenstiel P."/>
            <person name="Hippler M."/>
            <person name="Laroche J."/>
        </authorList>
    </citation>
    <scope>NUCLEOTIDE SEQUENCE [LARGE SCALE GENOMIC DNA]</scope>
    <source>
        <strain evidence="6 7">CCMP1005</strain>
    </source>
</reference>
<dbReference type="Pfam" id="PF08238">
    <property type="entry name" value="Sel1"/>
    <property type="match status" value="3"/>
</dbReference>
<dbReference type="PROSITE" id="PS50865">
    <property type="entry name" value="ZF_MYND_2"/>
    <property type="match status" value="1"/>
</dbReference>
<name>K0TQ45_THAOC</name>
<dbReference type="Proteomes" id="UP000266841">
    <property type="component" value="Unassembled WGS sequence"/>
</dbReference>
<proteinExistence type="predicted"/>
<comment type="caution">
    <text evidence="6">The sequence shown here is derived from an EMBL/GenBank/DDBJ whole genome shotgun (WGS) entry which is preliminary data.</text>
</comment>
<evidence type="ECO:0000256" key="1">
    <source>
        <dbReference type="ARBA" id="ARBA00022723"/>
    </source>
</evidence>
<dbReference type="SUPFAM" id="SSF81901">
    <property type="entry name" value="HCP-like"/>
    <property type="match status" value="1"/>
</dbReference>
<gene>
    <name evidence="6" type="ORF">THAOC_02868</name>
</gene>
<evidence type="ECO:0000256" key="2">
    <source>
        <dbReference type="ARBA" id="ARBA00022771"/>
    </source>
</evidence>
<dbReference type="InterPro" id="IPR011990">
    <property type="entry name" value="TPR-like_helical_dom_sf"/>
</dbReference>
<evidence type="ECO:0000256" key="4">
    <source>
        <dbReference type="PROSITE-ProRule" id="PRU00134"/>
    </source>
</evidence>
<evidence type="ECO:0000313" key="6">
    <source>
        <dbReference type="EMBL" id="EJK75407.1"/>
    </source>
</evidence>
<evidence type="ECO:0000256" key="3">
    <source>
        <dbReference type="ARBA" id="ARBA00022833"/>
    </source>
</evidence>
<organism evidence="6 7">
    <name type="scientific">Thalassiosira oceanica</name>
    <name type="common">Marine diatom</name>
    <dbReference type="NCBI Taxonomy" id="159749"/>
    <lineage>
        <taxon>Eukaryota</taxon>
        <taxon>Sar</taxon>
        <taxon>Stramenopiles</taxon>
        <taxon>Ochrophyta</taxon>
        <taxon>Bacillariophyta</taxon>
        <taxon>Coscinodiscophyceae</taxon>
        <taxon>Thalassiosirophycidae</taxon>
        <taxon>Thalassiosirales</taxon>
        <taxon>Thalassiosiraceae</taxon>
        <taxon>Thalassiosira</taxon>
    </lineage>
</organism>
<keyword evidence="7" id="KW-1185">Reference proteome</keyword>